<dbReference type="SUPFAM" id="SSF48403">
    <property type="entry name" value="Ankyrin repeat"/>
    <property type="match status" value="1"/>
</dbReference>
<dbReference type="Proteomes" id="UP001465668">
    <property type="component" value="Unassembled WGS sequence"/>
</dbReference>
<organism evidence="7 8">
    <name type="scientific">Seiridium cardinale</name>
    <dbReference type="NCBI Taxonomy" id="138064"/>
    <lineage>
        <taxon>Eukaryota</taxon>
        <taxon>Fungi</taxon>
        <taxon>Dikarya</taxon>
        <taxon>Ascomycota</taxon>
        <taxon>Pezizomycotina</taxon>
        <taxon>Sordariomycetes</taxon>
        <taxon>Xylariomycetidae</taxon>
        <taxon>Amphisphaeriales</taxon>
        <taxon>Sporocadaceae</taxon>
        <taxon>Seiridium</taxon>
    </lineage>
</organism>
<protein>
    <submittedName>
        <fullName evidence="7">NACHT domain-containing protein</fullName>
    </submittedName>
</protein>
<keyword evidence="1" id="KW-0677">Repeat</keyword>
<name>A0ABR2Y2U1_9PEZI</name>
<dbReference type="SUPFAM" id="SSF52540">
    <property type="entry name" value="P-loop containing nucleoside triphosphate hydrolases"/>
    <property type="match status" value="1"/>
</dbReference>
<feature type="domain" description="GPI inositol-deacylase winged helix" evidence="5">
    <location>
        <begin position="480"/>
        <end position="523"/>
    </location>
</feature>
<accession>A0ABR2Y2U1</accession>
<dbReference type="Pfam" id="PF24883">
    <property type="entry name" value="NPHP3_N"/>
    <property type="match status" value="1"/>
</dbReference>
<keyword evidence="2 3" id="KW-0040">ANK repeat</keyword>
<feature type="repeat" description="ANK" evidence="3">
    <location>
        <begin position="680"/>
        <end position="712"/>
    </location>
</feature>
<feature type="repeat" description="ANK" evidence="3">
    <location>
        <begin position="648"/>
        <end position="680"/>
    </location>
</feature>
<comment type="caution">
    <text evidence="7">The sequence shown here is derived from an EMBL/GenBank/DDBJ whole genome shotgun (WGS) entry which is preliminary data.</text>
</comment>
<proteinExistence type="predicted"/>
<evidence type="ECO:0000256" key="2">
    <source>
        <dbReference type="ARBA" id="ARBA00023043"/>
    </source>
</evidence>
<dbReference type="Pfam" id="PF22939">
    <property type="entry name" value="WHD_GPIID"/>
    <property type="match status" value="1"/>
</dbReference>
<keyword evidence="8" id="KW-1185">Reference proteome</keyword>
<dbReference type="InterPro" id="IPR054471">
    <property type="entry name" value="GPIID_WHD"/>
</dbReference>
<dbReference type="PROSITE" id="PS50297">
    <property type="entry name" value="ANK_REP_REGION"/>
    <property type="match status" value="6"/>
</dbReference>
<dbReference type="Pfam" id="PF12796">
    <property type="entry name" value="Ank_2"/>
    <property type="match status" value="3"/>
</dbReference>
<evidence type="ECO:0000259" key="6">
    <source>
        <dbReference type="Pfam" id="PF24883"/>
    </source>
</evidence>
<feature type="repeat" description="ANK" evidence="3">
    <location>
        <begin position="748"/>
        <end position="780"/>
    </location>
</feature>
<dbReference type="SMART" id="SM00248">
    <property type="entry name" value="ANK"/>
    <property type="match status" value="12"/>
</dbReference>
<keyword evidence="4" id="KW-0175">Coiled coil</keyword>
<feature type="repeat" description="ANK" evidence="3">
    <location>
        <begin position="847"/>
        <end position="879"/>
    </location>
</feature>
<evidence type="ECO:0000313" key="7">
    <source>
        <dbReference type="EMBL" id="KAK9780403.1"/>
    </source>
</evidence>
<evidence type="ECO:0000259" key="5">
    <source>
        <dbReference type="Pfam" id="PF22939"/>
    </source>
</evidence>
<dbReference type="PROSITE" id="PS50088">
    <property type="entry name" value="ANK_REPEAT"/>
    <property type="match status" value="7"/>
</dbReference>
<feature type="domain" description="Nephrocystin 3-like N-terminal" evidence="6">
    <location>
        <begin position="208"/>
        <end position="372"/>
    </location>
</feature>
<evidence type="ECO:0000256" key="3">
    <source>
        <dbReference type="PROSITE-ProRule" id="PRU00023"/>
    </source>
</evidence>
<dbReference type="InterPro" id="IPR056884">
    <property type="entry name" value="NPHP3-like_N"/>
</dbReference>
<evidence type="ECO:0000256" key="1">
    <source>
        <dbReference type="ARBA" id="ARBA00022737"/>
    </source>
</evidence>
<dbReference type="InterPro" id="IPR027417">
    <property type="entry name" value="P-loop_NTPase"/>
</dbReference>
<feature type="repeat" description="ANK" evidence="3">
    <location>
        <begin position="813"/>
        <end position="845"/>
    </location>
</feature>
<dbReference type="Pfam" id="PF13637">
    <property type="entry name" value="Ank_4"/>
    <property type="match status" value="2"/>
</dbReference>
<gene>
    <name evidence="7" type="ORF">SCAR479_02518</name>
</gene>
<dbReference type="EMBL" id="JARVKM010000006">
    <property type="protein sequence ID" value="KAK9780403.1"/>
    <property type="molecule type" value="Genomic_DNA"/>
</dbReference>
<sequence length="1047" mass="117402">MDPLSTTASIIAVIQLSTEVVQYISTAKGAFKERRRLRDEIQACGDVLQQIRDEYDESEEGVAWSEKIKTLEARDAPLNRLHAILSTLNSKLQSNSAASKALAALKWPFQEKEIDRIVAVFEREKSLLAVALINENRKLIQDIQKCSKEHMRLTRELLDNLGDRMERWNTRQIHHEESGRRSTVLDWLTTIDYTSQQHLSSSSRESETGSWFLDSIEYRNWFQGQSPLLFCPGIPGAGKTILTSAIIDDLLKELGSDDSAGLCYIYCDFRRQTEQSLDGLLLSLLRQLSQHSSSLPQSVGDMYDRHQRLRSRPTTNEIFNALQRVITGFSRTFVVVDALDECATSEGTQSKLITTLLELQRNTQARILATSRPIPYITRNFQGFPSLEVRARTEDISKYIDGNIHRLKGFVQRDTELQNEIKNSIVKFADGMFLLAQLHFQSLLGKMSARALRDALSTLARGADAYDTAYSNTMERVCSQTDGEKKIAIEALMWISFAKRPLSTKELQHALAVEVGATEFPRDNISDISDIVSSQWPLYLYSSLHWGHHAHGLPEDELIQKFLGKPIHVQASGMFILGGSDVWGRTALHLAAHFGLSMVVAKIIHNYDPNQLDEHRMTPMDHAIRMGHQAVVRLLLDKNASLGVRYVDGYTPLPLAASFGQEAIVQLLLERNVEVNLRRGGRTALHCAAGGGREAIVKTLLGRNAELSISDRGGLTPIGRAVENGHEAVVKLLLERKSELLLHVCDPCGMTPLHLAVKNGREAIVKLLLCRDAEVDTQDRFGHTPIFDAVCKDLTIFRLLLDKDAIVDTSNNEGFTPLLWAARWGYSRCVEALLDHHATVESRDTGYGRTPLLWAAREGYHTIVQLLYNAKADPQAQDIFGRTALFGATQSGSKDIVMFLLTYDRTDVNARDYWGPTPISVAARYGYQDLFKQLIAMPDVDVTLPDKFGRTPLWWALNQGHTYIAECLIALTHATVAELNKIPAVHKEFGKKAYDICEVCFAMTWGKDHYCNSQSHARLTICGDCRDLGAHCLSESHSLVPPSLDRY</sequence>
<feature type="coiled-coil region" evidence="4">
    <location>
        <begin position="129"/>
        <end position="156"/>
    </location>
</feature>
<evidence type="ECO:0000313" key="8">
    <source>
        <dbReference type="Proteomes" id="UP001465668"/>
    </source>
</evidence>
<dbReference type="Gene3D" id="3.40.50.300">
    <property type="entry name" value="P-loop containing nucleotide triphosphate hydrolases"/>
    <property type="match status" value="1"/>
</dbReference>
<dbReference type="InterPro" id="IPR036770">
    <property type="entry name" value="Ankyrin_rpt-contain_sf"/>
</dbReference>
<reference evidence="7 8" key="1">
    <citation type="submission" date="2024-02" db="EMBL/GenBank/DDBJ databases">
        <title>First draft genome assembly of two strains of Seiridium cardinale.</title>
        <authorList>
            <person name="Emiliani G."/>
            <person name="Scali E."/>
        </authorList>
    </citation>
    <scope>NUCLEOTIDE SEQUENCE [LARGE SCALE GENOMIC DNA]</scope>
    <source>
        <strain evidence="7 8">BM-138-000479</strain>
    </source>
</reference>
<feature type="repeat" description="ANK" evidence="3">
    <location>
        <begin position="713"/>
        <end position="740"/>
    </location>
</feature>
<dbReference type="InterPro" id="IPR002110">
    <property type="entry name" value="Ankyrin_rpt"/>
</dbReference>
<dbReference type="PANTHER" id="PTHR24198">
    <property type="entry name" value="ANKYRIN REPEAT AND PROTEIN KINASE DOMAIN-CONTAINING PROTEIN"/>
    <property type="match status" value="1"/>
</dbReference>
<dbReference type="Gene3D" id="1.25.40.20">
    <property type="entry name" value="Ankyrin repeat-containing domain"/>
    <property type="match status" value="2"/>
</dbReference>
<evidence type="ECO:0000256" key="4">
    <source>
        <dbReference type="SAM" id="Coils"/>
    </source>
</evidence>
<dbReference type="PANTHER" id="PTHR24198:SF165">
    <property type="entry name" value="ANKYRIN REPEAT-CONTAINING PROTEIN-RELATED"/>
    <property type="match status" value="1"/>
</dbReference>
<feature type="repeat" description="ANK" evidence="3">
    <location>
        <begin position="615"/>
        <end position="647"/>
    </location>
</feature>